<proteinExistence type="predicted"/>
<dbReference type="Pfam" id="PF22764">
    <property type="entry name" value="E217_Gp32"/>
    <property type="match status" value="1"/>
</dbReference>
<dbReference type="AlphaFoldDB" id="A0A3S4IFZ5"/>
<sequence>MANNTITSADSIFALTVTNLFPSAQRIEGYAADAMFALGDTEMAQAVRGADGKLSAGYVFGEFLQTITIMPDSPSRSIFETWQLTSTTAKAVFRCNATIILPSLGRKFTLTNGVLQRVKAIPDAQRVLQAMTFQINWENVVGEAYNP</sequence>
<evidence type="ECO:0000313" key="1">
    <source>
        <dbReference type="EMBL" id="VEB99940.1"/>
    </source>
</evidence>
<reference evidence="1 2" key="1">
    <citation type="submission" date="2018-12" db="EMBL/GenBank/DDBJ databases">
        <authorList>
            <consortium name="Pathogen Informatics"/>
        </authorList>
    </citation>
    <scope>NUCLEOTIDE SEQUENCE [LARGE SCALE GENOMIC DNA]</scope>
    <source>
        <strain evidence="1 2">NCTC11466</strain>
    </source>
</reference>
<evidence type="ECO:0000313" key="2">
    <source>
        <dbReference type="Proteomes" id="UP000274122"/>
    </source>
</evidence>
<organism evidence="1 2">
    <name type="scientific">Cedecea lapagei</name>
    <dbReference type="NCBI Taxonomy" id="158823"/>
    <lineage>
        <taxon>Bacteria</taxon>
        <taxon>Pseudomonadati</taxon>
        <taxon>Pseudomonadota</taxon>
        <taxon>Gammaproteobacteria</taxon>
        <taxon>Enterobacterales</taxon>
        <taxon>Enterobacteriaceae</taxon>
        <taxon>Cedecea</taxon>
    </lineage>
</organism>
<keyword evidence="2" id="KW-1185">Reference proteome</keyword>
<accession>A0A3S4IFZ5</accession>
<name>A0A3S4IFZ5_9ENTR</name>
<dbReference type="RefSeq" id="WP_232012234.1">
    <property type="nucleotide sequence ID" value="NZ_LR134201.1"/>
</dbReference>
<dbReference type="KEGG" id="clap:NCTC11466_03482"/>
<dbReference type="InterPro" id="IPR054440">
    <property type="entry name" value="Gp32-like"/>
</dbReference>
<dbReference type="Proteomes" id="UP000274122">
    <property type="component" value="Chromosome"/>
</dbReference>
<protein>
    <submittedName>
        <fullName evidence="1">Uncharacterized protein</fullName>
    </submittedName>
</protein>
<dbReference type="EMBL" id="LR134201">
    <property type="protein sequence ID" value="VEB99940.1"/>
    <property type="molecule type" value="Genomic_DNA"/>
</dbReference>
<gene>
    <name evidence="1" type="ORF">NCTC11466_03482</name>
</gene>